<feature type="transmembrane region" description="Helical" evidence="2">
    <location>
        <begin position="73"/>
        <end position="94"/>
    </location>
</feature>
<evidence type="ECO:0000256" key="2">
    <source>
        <dbReference type="SAM" id="Phobius"/>
    </source>
</evidence>
<feature type="transmembrane region" description="Helical" evidence="2">
    <location>
        <begin position="411"/>
        <end position="428"/>
    </location>
</feature>
<keyword evidence="2" id="KW-0472">Membrane</keyword>
<feature type="region of interest" description="Disordered" evidence="1">
    <location>
        <begin position="1"/>
        <end position="39"/>
    </location>
</feature>
<evidence type="ECO:0000313" key="3">
    <source>
        <dbReference type="EMBL" id="CAD1847067.1"/>
    </source>
</evidence>
<name>A0A6V7QW32_ANACO</name>
<accession>A0A6V7QW32</accession>
<organism evidence="3">
    <name type="scientific">Ananas comosus var. bracteatus</name>
    <name type="common">red pineapple</name>
    <dbReference type="NCBI Taxonomy" id="296719"/>
    <lineage>
        <taxon>Eukaryota</taxon>
        <taxon>Viridiplantae</taxon>
        <taxon>Streptophyta</taxon>
        <taxon>Embryophyta</taxon>
        <taxon>Tracheophyta</taxon>
        <taxon>Spermatophyta</taxon>
        <taxon>Magnoliopsida</taxon>
        <taxon>Liliopsida</taxon>
        <taxon>Poales</taxon>
        <taxon>Bromeliaceae</taxon>
        <taxon>Bromelioideae</taxon>
        <taxon>Ananas</taxon>
    </lineage>
</organism>
<feature type="transmembrane region" description="Helical" evidence="2">
    <location>
        <begin position="388"/>
        <end position="405"/>
    </location>
</feature>
<dbReference type="InterPro" id="IPR021924">
    <property type="entry name" value="DUF3537"/>
</dbReference>
<feature type="transmembrane region" description="Helical" evidence="2">
    <location>
        <begin position="250"/>
        <end position="270"/>
    </location>
</feature>
<feature type="transmembrane region" description="Helical" evidence="2">
    <location>
        <begin position="282"/>
        <end position="305"/>
    </location>
</feature>
<dbReference type="AlphaFoldDB" id="A0A6V7QW32"/>
<keyword evidence="2" id="KW-1133">Transmembrane helix</keyword>
<proteinExistence type="predicted"/>
<dbReference type="EMBL" id="CAJEUB010000034">
    <property type="protein sequence ID" value="CAD1847067.1"/>
    <property type="molecule type" value="Genomic_DNA"/>
</dbReference>
<dbReference type="PANTHER" id="PTHR31963:SF2">
    <property type="entry name" value="ZINC FINGER CONSTANS-LIKE PROTEIN (DUF3537)"/>
    <property type="match status" value="1"/>
</dbReference>
<keyword evidence="2" id="KW-0812">Transmembrane</keyword>
<gene>
    <name evidence="3" type="ORF">CB5_LOCUS30278</name>
</gene>
<evidence type="ECO:0000256" key="1">
    <source>
        <dbReference type="SAM" id="MobiDB-lite"/>
    </source>
</evidence>
<reference evidence="3" key="1">
    <citation type="submission" date="2020-07" db="EMBL/GenBank/DDBJ databases">
        <authorList>
            <person name="Lin J."/>
        </authorList>
    </citation>
    <scope>NUCLEOTIDE SEQUENCE</scope>
</reference>
<feature type="compositionally biased region" description="Pro residues" evidence="1">
    <location>
        <begin position="19"/>
        <end position="33"/>
    </location>
</feature>
<protein>
    <submittedName>
        <fullName evidence="3">Uncharacterized protein</fullName>
    </submittedName>
</protein>
<sequence length="454" mass="49817">MADADLAGTLTASPEVHRPPPTPPPPPPPPPSRAPLLAPRENPLDRALRRLEAFLALLSFPCSAAAPRLPLRLILSAAAFVLLGVALPSAALALSRSGGGGGHRIDGFEITVVVSEAAAAAVSLACVSRGLVKYGIRRFLFVDQQHGQDDRLQKEYLRKIQTVREIVRFVYIFHESIWRAVVVLLASVASWTYLTTIYLSSCTIFNLVCNLQVVHFEDYGKLLEQDADPLVYVQEHLRLRYNLYKISHRFRIFLLLVFLCVTASQFVILFETTGHGGTVNFTSAADIAVSSIVQVVGIVLCLHAATKISHRAQGIASLASRWHALVTCNSSDSTLPRVTNSSGNLEAFPADLLLMDYSESDVESLDNVTVHTNAQLASYMSSYHKREALVLYLLSSPGGITIFGWTVDRTLLNTIFFIEMSLVLFVLGKTIASPTKPVLTDFIRNLHSNKSMHE</sequence>
<dbReference type="Pfam" id="PF12056">
    <property type="entry name" value="DUF3537"/>
    <property type="match status" value="1"/>
</dbReference>
<dbReference type="PANTHER" id="PTHR31963">
    <property type="entry name" value="RAS GUANINE NUCLEOTIDE EXCHANGE FACTOR K"/>
    <property type="match status" value="1"/>
</dbReference>